<dbReference type="InterPro" id="IPR009056">
    <property type="entry name" value="Cyt_c-like_dom"/>
</dbReference>
<dbReference type="GO" id="GO:0020037">
    <property type="term" value="F:heme binding"/>
    <property type="evidence" value="ECO:0007669"/>
    <property type="project" value="InterPro"/>
</dbReference>
<evidence type="ECO:0000313" key="7">
    <source>
        <dbReference type="EMBL" id="CAE6706338.1"/>
    </source>
</evidence>
<evidence type="ECO:0000259" key="6">
    <source>
        <dbReference type="PROSITE" id="PS51007"/>
    </source>
</evidence>
<evidence type="ECO:0000256" key="5">
    <source>
        <dbReference type="SAM" id="Phobius"/>
    </source>
</evidence>
<dbReference type="EMBL" id="CAJNBL010000009">
    <property type="protein sequence ID" value="CAE6706338.1"/>
    <property type="molecule type" value="Genomic_DNA"/>
</dbReference>
<proteinExistence type="predicted"/>
<dbReference type="SUPFAM" id="SSF46626">
    <property type="entry name" value="Cytochrome c"/>
    <property type="match status" value="1"/>
</dbReference>
<keyword evidence="5" id="KW-1133">Transmembrane helix</keyword>
<keyword evidence="2 4" id="KW-0479">Metal-binding</keyword>
<keyword evidence="5" id="KW-0812">Transmembrane</keyword>
<evidence type="ECO:0000256" key="1">
    <source>
        <dbReference type="ARBA" id="ARBA00022617"/>
    </source>
</evidence>
<keyword evidence="1 4" id="KW-0349">Heme</keyword>
<organism evidence="7 8">
    <name type="scientific">Candidatus Nitrotoga fabula</name>
    <dbReference type="NCBI Taxonomy" id="2182327"/>
    <lineage>
        <taxon>Bacteria</taxon>
        <taxon>Pseudomonadati</taxon>
        <taxon>Pseudomonadota</taxon>
        <taxon>Betaproteobacteria</taxon>
        <taxon>Nitrosomonadales</taxon>
        <taxon>Gallionellaceae</taxon>
        <taxon>Candidatus Nitrotoga</taxon>
    </lineage>
</organism>
<dbReference type="Proteomes" id="UP000675882">
    <property type="component" value="Unassembled WGS sequence"/>
</dbReference>
<accession>A0A916FA14</accession>
<dbReference type="PROSITE" id="PS51007">
    <property type="entry name" value="CYTC"/>
    <property type="match status" value="1"/>
</dbReference>
<sequence length="330" mass="37667">MEHQRFAMETARNYGRHNAMVSSITKPQLQRYRMNHPFFSANLQNIFLVLWAICCNICIPGAAFSQDEMGIEFKDQGKLVKKLDFRDLATLTPIQSIKIVEVHEQSQQTYKAFPARNLLDKTFGKKWEAAEEIVFLSLDGYQASIPVAKFLSHDAYFAFAHDDHSPFTLTNRLQGNEIVPLGPLYLIWDNMKSKILLQEGASDMPYQIKSIELATFASQFPGLSPPVNSSAAVRRGFLHFRKYCMPCHTINGAGGNKGPELNYPISVVEYIRPEYLIRWIENPSGIRLNTRMPALTQKIPNRARISKEIVAYLKTMRQNKRKPANPNTDQ</sequence>
<comment type="caution">
    <text evidence="7">The sequence shown here is derived from an EMBL/GenBank/DDBJ whole genome shotgun (WGS) entry which is preliminary data.</text>
</comment>
<evidence type="ECO:0000256" key="3">
    <source>
        <dbReference type="ARBA" id="ARBA00023004"/>
    </source>
</evidence>
<feature type="transmembrane region" description="Helical" evidence="5">
    <location>
        <begin position="43"/>
        <end position="64"/>
    </location>
</feature>
<keyword evidence="3 4" id="KW-0408">Iron</keyword>
<gene>
    <name evidence="7" type="ORF">NTGZN8_170046</name>
</gene>
<dbReference type="GO" id="GO:0046872">
    <property type="term" value="F:metal ion binding"/>
    <property type="evidence" value="ECO:0007669"/>
    <property type="project" value="UniProtKB-KW"/>
</dbReference>
<dbReference type="Gene3D" id="1.10.760.10">
    <property type="entry name" value="Cytochrome c-like domain"/>
    <property type="match status" value="1"/>
</dbReference>
<reference evidence="7" key="1">
    <citation type="submission" date="2021-02" db="EMBL/GenBank/DDBJ databases">
        <authorList>
            <person name="Han P."/>
        </authorList>
    </citation>
    <scope>NUCLEOTIDE SEQUENCE</scope>
    <source>
        <strain evidence="7">Candidatus Nitrotoga sp. ZN8</strain>
    </source>
</reference>
<evidence type="ECO:0000256" key="4">
    <source>
        <dbReference type="PROSITE-ProRule" id="PRU00433"/>
    </source>
</evidence>
<feature type="domain" description="Cytochrome c" evidence="6">
    <location>
        <begin position="231"/>
        <end position="317"/>
    </location>
</feature>
<name>A0A916FA14_9PROT</name>
<keyword evidence="5" id="KW-0472">Membrane</keyword>
<dbReference type="GO" id="GO:0009055">
    <property type="term" value="F:electron transfer activity"/>
    <property type="evidence" value="ECO:0007669"/>
    <property type="project" value="InterPro"/>
</dbReference>
<evidence type="ECO:0000256" key="2">
    <source>
        <dbReference type="ARBA" id="ARBA00022723"/>
    </source>
</evidence>
<keyword evidence="8" id="KW-1185">Reference proteome</keyword>
<protein>
    <submittedName>
        <fullName evidence="7">Cytochrome c family protein</fullName>
    </submittedName>
</protein>
<dbReference type="InterPro" id="IPR036909">
    <property type="entry name" value="Cyt_c-like_dom_sf"/>
</dbReference>
<dbReference type="AlphaFoldDB" id="A0A916FA14"/>
<evidence type="ECO:0000313" key="8">
    <source>
        <dbReference type="Proteomes" id="UP000675882"/>
    </source>
</evidence>